<dbReference type="EMBL" id="AGYG01000003">
    <property type="protein sequence ID" value="ENZ43905.1"/>
    <property type="molecule type" value="Genomic_DNA"/>
</dbReference>
<dbReference type="Pfam" id="PF07669">
    <property type="entry name" value="Eco57I"/>
    <property type="match status" value="1"/>
</dbReference>
<evidence type="ECO:0000256" key="2">
    <source>
        <dbReference type="ARBA" id="ARBA00022603"/>
    </source>
</evidence>
<protein>
    <recommendedName>
        <fullName evidence="1">site-specific DNA-methyltransferase (adenine-specific)</fullName>
        <ecNumber evidence="1">2.1.1.72</ecNumber>
    </recommendedName>
</protein>
<dbReference type="RefSeq" id="WP_002570377.1">
    <property type="nucleotide sequence ID" value="NZ_KB851138.1"/>
</dbReference>
<dbReference type="InterPro" id="IPR025931">
    <property type="entry name" value="TaqI_C"/>
</dbReference>
<dbReference type="SUPFAM" id="SSF53335">
    <property type="entry name" value="S-adenosyl-L-methionine-dependent methyltransferases"/>
    <property type="match status" value="1"/>
</dbReference>
<dbReference type="EC" id="2.1.1.72" evidence="1"/>
<dbReference type="Gene3D" id="3.40.50.150">
    <property type="entry name" value="Vaccinia Virus protein VP39"/>
    <property type="match status" value="1"/>
</dbReference>
<name>N9ZVF8_9FIRM</name>
<dbReference type="GO" id="GO:0003677">
    <property type="term" value="F:DNA binding"/>
    <property type="evidence" value="ECO:0007669"/>
    <property type="project" value="UniProtKB-KW"/>
</dbReference>
<dbReference type="PANTHER" id="PTHR33841">
    <property type="entry name" value="DNA METHYLTRANSFERASE YEEA-RELATED"/>
    <property type="match status" value="1"/>
</dbReference>
<dbReference type="InterPro" id="IPR050953">
    <property type="entry name" value="N4_N6_ade-DNA_methylase"/>
</dbReference>
<dbReference type="HOGENOM" id="CLU_477114_0_0_9"/>
<feature type="domain" description="Type II methyltransferase M.TaqI-like" evidence="8">
    <location>
        <begin position="98"/>
        <end position="210"/>
    </location>
</feature>
<dbReference type="Proteomes" id="UP000013041">
    <property type="component" value="Unassembled WGS sequence"/>
</dbReference>
<dbReference type="InterPro" id="IPR011639">
    <property type="entry name" value="MethylTrfase_TaqI-like_dom"/>
</dbReference>
<evidence type="ECO:0000313" key="10">
    <source>
        <dbReference type="EMBL" id="ENZ43905.1"/>
    </source>
</evidence>
<dbReference type="CDD" id="cd02440">
    <property type="entry name" value="AdoMet_MTases"/>
    <property type="match status" value="1"/>
</dbReference>
<keyword evidence="5" id="KW-0680">Restriction system</keyword>
<evidence type="ECO:0000256" key="1">
    <source>
        <dbReference type="ARBA" id="ARBA00011900"/>
    </source>
</evidence>
<dbReference type="PROSITE" id="PS00092">
    <property type="entry name" value="N6_MTASE"/>
    <property type="match status" value="1"/>
</dbReference>
<evidence type="ECO:0000259" key="9">
    <source>
        <dbReference type="Pfam" id="PF12950"/>
    </source>
</evidence>
<evidence type="ECO:0000256" key="3">
    <source>
        <dbReference type="ARBA" id="ARBA00022679"/>
    </source>
</evidence>
<evidence type="ECO:0000256" key="7">
    <source>
        <dbReference type="ARBA" id="ARBA00047942"/>
    </source>
</evidence>
<dbReference type="PATRIC" id="fig|997897.5.peg.525"/>
<evidence type="ECO:0000256" key="4">
    <source>
        <dbReference type="ARBA" id="ARBA00022691"/>
    </source>
</evidence>
<accession>N9ZVF8</accession>
<dbReference type="PRINTS" id="PR00507">
    <property type="entry name" value="N12N6MTFRASE"/>
</dbReference>
<proteinExistence type="predicted"/>
<dbReference type="InterPro" id="IPR002052">
    <property type="entry name" value="DNA_methylase_N6_adenine_CS"/>
</dbReference>
<keyword evidence="4" id="KW-0949">S-adenosyl-L-methionine</keyword>
<dbReference type="PANTHER" id="PTHR33841:SF1">
    <property type="entry name" value="DNA METHYLTRANSFERASE A"/>
    <property type="match status" value="1"/>
</dbReference>
<dbReference type="Pfam" id="PF12950">
    <property type="entry name" value="TaqI_C"/>
    <property type="match status" value="1"/>
</dbReference>
<dbReference type="AlphaFoldDB" id="N9ZVF8"/>
<evidence type="ECO:0000256" key="6">
    <source>
        <dbReference type="ARBA" id="ARBA00023125"/>
    </source>
</evidence>
<keyword evidence="2" id="KW-0489">Methyltransferase</keyword>
<organism evidence="10 11">
    <name type="scientific">Enterocloster bolteae 90B8</name>
    <dbReference type="NCBI Taxonomy" id="997897"/>
    <lineage>
        <taxon>Bacteria</taxon>
        <taxon>Bacillati</taxon>
        <taxon>Bacillota</taxon>
        <taxon>Clostridia</taxon>
        <taxon>Lachnospirales</taxon>
        <taxon>Lachnospiraceae</taxon>
        <taxon>Enterocloster</taxon>
    </lineage>
</organism>
<evidence type="ECO:0000259" key="8">
    <source>
        <dbReference type="Pfam" id="PF07669"/>
    </source>
</evidence>
<evidence type="ECO:0000256" key="5">
    <source>
        <dbReference type="ARBA" id="ARBA00022747"/>
    </source>
</evidence>
<dbReference type="GO" id="GO:0009307">
    <property type="term" value="P:DNA restriction-modification system"/>
    <property type="evidence" value="ECO:0007669"/>
    <property type="project" value="UniProtKB-KW"/>
</dbReference>
<dbReference type="InterPro" id="IPR029063">
    <property type="entry name" value="SAM-dependent_MTases_sf"/>
</dbReference>
<keyword evidence="3" id="KW-0808">Transferase</keyword>
<dbReference type="GO" id="GO:0009007">
    <property type="term" value="F:site-specific DNA-methyltransferase (adenine-specific) activity"/>
    <property type="evidence" value="ECO:0007669"/>
    <property type="project" value="UniProtKB-EC"/>
</dbReference>
<comment type="caution">
    <text evidence="10">The sequence shown here is derived from an EMBL/GenBank/DDBJ whole genome shotgun (WGS) entry which is preliminary data.</text>
</comment>
<reference evidence="10 11" key="1">
    <citation type="submission" date="2013-01" db="EMBL/GenBank/DDBJ databases">
        <title>The Genome Sequence of Clostridium bolteae 90B8.</title>
        <authorList>
            <consortium name="The Broad Institute Genome Sequencing Platform"/>
            <person name="Earl A."/>
            <person name="Ward D."/>
            <person name="Feldgarden M."/>
            <person name="Gevers D."/>
            <person name="Courvalin P."/>
            <person name="Lambert T."/>
            <person name="Walker B."/>
            <person name="Young S.K."/>
            <person name="Zeng Q."/>
            <person name="Gargeya S."/>
            <person name="Fitzgerald M."/>
            <person name="Haas B."/>
            <person name="Abouelleil A."/>
            <person name="Alvarado L."/>
            <person name="Arachchi H.M."/>
            <person name="Berlin A.M."/>
            <person name="Chapman S.B."/>
            <person name="Dewar J."/>
            <person name="Goldberg J."/>
            <person name="Griggs A."/>
            <person name="Gujja S."/>
            <person name="Hansen M."/>
            <person name="Howarth C."/>
            <person name="Imamovic A."/>
            <person name="Larimer J."/>
            <person name="McCowan C."/>
            <person name="Murphy C."/>
            <person name="Neiman D."/>
            <person name="Pearson M."/>
            <person name="Priest M."/>
            <person name="Roberts A."/>
            <person name="Saif S."/>
            <person name="Shea T."/>
            <person name="Sisk P."/>
            <person name="Sykes S."/>
            <person name="Wortman J."/>
            <person name="Nusbaum C."/>
            <person name="Birren B."/>
        </authorList>
    </citation>
    <scope>NUCLEOTIDE SEQUENCE [LARGE SCALE GENOMIC DNA]</scope>
    <source>
        <strain evidence="10 11">90B8</strain>
    </source>
</reference>
<evidence type="ECO:0000313" key="11">
    <source>
        <dbReference type="Proteomes" id="UP000013041"/>
    </source>
</evidence>
<dbReference type="GO" id="GO:0032259">
    <property type="term" value="P:methylation"/>
    <property type="evidence" value="ECO:0007669"/>
    <property type="project" value="UniProtKB-KW"/>
</dbReference>
<comment type="catalytic activity">
    <reaction evidence="7">
        <text>a 2'-deoxyadenosine in DNA + S-adenosyl-L-methionine = an N(6)-methyl-2'-deoxyadenosine in DNA + S-adenosyl-L-homocysteine + H(+)</text>
        <dbReference type="Rhea" id="RHEA:15197"/>
        <dbReference type="Rhea" id="RHEA-COMP:12418"/>
        <dbReference type="Rhea" id="RHEA-COMP:12419"/>
        <dbReference type="ChEBI" id="CHEBI:15378"/>
        <dbReference type="ChEBI" id="CHEBI:57856"/>
        <dbReference type="ChEBI" id="CHEBI:59789"/>
        <dbReference type="ChEBI" id="CHEBI:90615"/>
        <dbReference type="ChEBI" id="CHEBI:90616"/>
        <dbReference type="EC" id="2.1.1.72"/>
    </reaction>
</comment>
<keyword evidence="6" id="KW-0238">DNA-binding</keyword>
<gene>
    <name evidence="10" type="ORF">HMPREF1097_00493</name>
</gene>
<feature type="domain" description="TaqI-like C-terminal specificity" evidence="9">
    <location>
        <begin position="386"/>
        <end position="505"/>
    </location>
</feature>
<sequence>MRYANIKKEKTNGVVYTPTVMADYLSLEMIRYKPCNSNSTGVIRVLDPAVGKGELLISFLKAIKKICTVKIEVVGYETDMAICKETRETLSNLFPDVELSIRNEDFLKAVEEQTTGLYDYVIANPPYVRTQIIGSEKAQKMSSKLKLSGRIDIYYAFIICTKSVLKDDGIAGYITSNKFLTIKSGAAVRNYIIDNYKIHRIIDFGDTKLFSASVLPCIMVFSKGKTTQRKEVLFTSVYQASKNQTDGNITNIFDAIHKSGCYKTPDDKRFMYQQGVIQSVDKDCLWNIQSNESPKWLSVVESNTWQRFFDIGKIRVGIKTTADNVFIGNDWNGDKANIELLRPLITHRNAGQFLPNNTDLWKVLYTHTSVNGKKVAYDIEDYPYAKRYLSEHFEQLSSRKYVIQAKRNWYEIWVPQNPESWKKRKIVFRDISEQPQFWLDTSGAIVNGDCYWIEIYDHVIEDVIYLALAIANSRFIEKYYDVKFNTKLYSGKRRYMSQYVEQFPIPLYTTELAQEAISLVKKIIAEKKQSLIPSYKDKLNDIVDEIFT</sequence>